<reference evidence="2" key="1">
    <citation type="submission" date="2015-09" db="EMBL/GenBank/DDBJ databases">
        <title>De novo assembly of Pectinophora gossypiella (Pink Bollworm) gut transcriptome.</title>
        <authorList>
            <person name="Tassone E.E."/>
        </authorList>
    </citation>
    <scope>NUCLEOTIDE SEQUENCE</scope>
</reference>
<proteinExistence type="predicted"/>
<gene>
    <name evidence="2" type="ORF">g.11096</name>
</gene>
<feature type="compositionally biased region" description="Low complexity" evidence="1">
    <location>
        <begin position="65"/>
        <end position="75"/>
    </location>
</feature>
<evidence type="ECO:0000313" key="2">
    <source>
        <dbReference type="EMBL" id="JAT79992.1"/>
    </source>
</evidence>
<protein>
    <submittedName>
        <fullName evidence="2">Uncharacterized protein</fullName>
    </submittedName>
</protein>
<sequence>MPKITDNEGPINRATVYEYASNLLPPEDMNFPIPPPPPPIDEPTESKATGWMTEEHKYQAETELSSHIPSSSLSPPTTPPPSPQPPPSPTKDEIEVVADDECDDNQ</sequence>
<name>A0A1E1VZ70_PECGO</name>
<feature type="compositionally biased region" description="Acidic residues" evidence="1">
    <location>
        <begin position="95"/>
        <end position="106"/>
    </location>
</feature>
<accession>A0A1E1VZ70</accession>
<feature type="compositionally biased region" description="Pro residues" evidence="1">
    <location>
        <begin position="76"/>
        <end position="89"/>
    </location>
</feature>
<dbReference type="AlphaFoldDB" id="A0A1E1VZ70"/>
<evidence type="ECO:0000256" key="1">
    <source>
        <dbReference type="SAM" id="MobiDB-lite"/>
    </source>
</evidence>
<organism evidence="2">
    <name type="scientific">Pectinophora gossypiella</name>
    <name type="common">Cotton pink bollworm</name>
    <name type="synonym">Depressaria gossypiella</name>
    <dbReference type="NCBI Taxonomy" id="13191"/>
    <lineage>
        <taxon>Eukaryota</taxon>
        <taxon>Metazoa</taxon>
        <taxon>Ecdysozoa</taxon>
        <taxon>Arthropoda</taxon>
        <taxon>Hexapoda</taxon>
        <taxon>Insecta</taxon>
        <taxon>Pterygota</taxon>
        <taxon>Neoptera</taxon>
        <taxon>Endopterygota</taxon>
        <taxon>Lepidoptera</taxon>
        <taxon>Glossata</taxon>
        <taxon>Ditrysia</taxon>
        <taxon>Gelechioidea</taxon>
        <taxon>Gelechiidae</taxon>
        <taxon>Apatetrinae</taxon>
        <taxon>Pectinophora</taxon>
    </lineage>
</organism>
<feature type="compositionally biased region" description="Pro residues" evidence="1">
    <location>
        <begin position="32"/>
        <end position="41"/>
    </location>
</feature>
<feature type="region of interest" description="Disordered" evidence="1">
    <location>
        <begin position="24"/>
        <end position="106"/>
    </location>
</feature>
<dbReference type="EMBL" id="GDQN01011062">
    <property type="protein sequence ID" value="JAT79992.1"/>
    <property type="molecule type" value="Transcribed_RNA"/>
</dbReference>